<keyword evidence="2 7" id="KW-0349">Heme</keyword>
<dbReference type="Pfam" id="PF03150">
    <property type="entry name" value="CCP_MauG"/>
    <property type="match status" value="1"/>
</dbReference>
<feature type="domain" description="Cytochrome c" evidence="8">
    <location>
        <begin position="451"/>
        <end position="591"/>
    </location>
</feature>
<evidence type="ECO:0000256" key="7">
    <source>
        <dbReference type="PROSITE-ProRule" id="PRU00433"/>
    </source>
</evidence>
<evidence type="ECO:0000256" key="5">
    <source>
        <dbReference type="ARBA" id="ARBA00023002"/>
    </source>
</evidence>
<keyword evidence="3 7" id="KW-0479">Metal-binding</keyword>
<keyword evidence="6 7" id="KW-0408">Iron</keyword>
<dbReference type="PROSITE" id="PS51257">
    <property type="entry name" value="PROKAR_LIPOPROTEIN"/>
    <property type="match status" value="1"/>
</dbReference>
<name>A0ABS1WJV7_9FLAO</name>
<dbReference type="EMBL" id="JAEMEF010000004">
    <property type="protein sequence ID" value="MBL7559411.1"/>
    <property type="molecule type" value="Genomic_DNA"/>
</dbReference>
<dbReference type="Gene3D" id="1.20.1420.20">
    <property type="entry name" value="M75 peptidase, HXXE motif"/>
    <property type="match status" value="1"/>
</dbReference>
<dbReference type="InterPro" id="IPR009056">
    <property type="entry name" value="Cyt_c-like_dom"/>
</dbReference>
<evidence type="ECO:0000256" key="3">
    <source>
        <dbReference type="ARBA" id="ARBA00022723"/>
    </source>
</evidence>
<keyword evidence="5" id="KW-0560">Oxidoreductase</keyword>
<dbReference type="PANTHER" id="PTHR30600">
    <property type="entry name" value="CYTOCHROME C PEROXIDASE-RELATED"/>
    <property type="match status" value="1"/>
</dbReference>
<evidence type="ECO:0000256" key="6">
    <source>
        <dbReference type="ARBA" id="ARBA00023004"/>
    </source>
</evidence>
<evidence type="ECO:0000313" key="10">
    <source>
        <dbReference type="Proteomes" id="UP000605013"/>
    </source>
</evidence>
<evidence type="ECO:0000259" key="8">
    <source>
        <dbReference type="PROSITE" id="PS51007"/>
    </source>
</evidence>
<reference evidence="9 10" key="1">
    <citation type="submission" date="2020-12" db="EMBL/GenBank/DDBJ databases">
        <title>Olleya sediminilitoris sp. nov., isolated from a tidal flat.</title>
        <authorList>
            <person name="Park S."/>
            <person name="Yoon J.-H."/>
        </authorList>
    </citation>
    <scope>NUCLEOTIDE SEQUENCE [LARGE SCALE GENOMIC DNA]</scope>
    <source>
        <strain evidence="9 10">YSTF-M6</strain>
    </source>
</reference>
<dbReference type="Proteomes" id="UP000605013">
    <property type="component" value="Unassembled WGS sequence"/>
</dbReference>
<comment type="caution">
    <text evidence="9">The sequence shown here is derived from an EMBL/GenBank/DDBJ whole genome shotgun (WGS) entry which is preliminary data.</text>
</comment>
<feature type="domain" description="Cytochrome c" evidence="8">
    <location>
        <begin position="305"/>
        <end position="432"/>
    </location>
</feature>
<dbReference type="InterPro" id="IPR038352">
    <property type="entry name" value="Imelysin_sf"/>
</dbReference>
<evidence type="ECO:0000256" key="1">
    <source>
        <dbReference type="ARBA" id="ARBA00004196"/>
    </source>
</evidence>
<protein>
    <submittedName>
        <fullName evidence="9">Methylamine utilization protein</fullName>
    </submittedName>
</protein>
<dbReference type="InterPro" id="IPR051395">
    <property type="entry name" value="Cytochrome_c_Peroxidase/MauG"/>
</dbReference>
<evidence type="ECO:0000313" key="9">
    <source>
        <dbReference type="EMBL" id="MBL7559411.1"/>
    </source>
</evidence>
<evidence type="ECO:0000256" key="2">
    <source>
        <dbReference type="ARBA" id="ARBA00022617"/>
    </source>
</evidence>
<dbReference type="SUPFAM" id="SSF46626">
    <property type="entry name" value="Cytochrome c"/>
    <property type="match status" value="2"/>
</dbReference>
<accession>A0ABS1WJV7</accession>
<proteinExistence type="predicted"/>
<dbReference type="InterPro" id="IPR036909">
    <property type="entry name" value="Cyt_c-like_dom_sf"/>
</dbReference>
<dbReference type="Gene3D" id="1.10.760.10">
    <property type="entry name" value="Cytochrome c-like domain"/>
    <property type="match status" value="2"/>
</dbReference>
<sequence>MIVYFYKNIKTHQLLVCLFLMVLCGCKKDKATTNISPIKQYQSTYLKHLNASINYLDTIVSSTSRTKFQENYVKARQHFKHIEAVFAFVDKENYKTINAPNILKIEEEDATDIKINNPFGFQVIEEAVYEDTIDTVQLKKIVLKTKNRLQLIAENTNLRLKDYHVLWVIRDQIARIALTSISGFDSPVLQSLKESSLAYQGVLDVLEVFEGKFKSKTVYQNFKSEIEASQNLLNSSDFETFDRYSFIKNHAHKQLELLQAIKKDWSVDFPLELAFNNDMTSLFSNTTFNLDFFADLPHADTLQLQKQQLGKVLFNDTRLSKDNSMSCASCHHKNKAFTDGLKVFPNQKRNSPTLLYAAYQQSFFYDGRTGNLEGQIVDVVNNKAEFHSDLDNLTKVIKTDSTYVNTFNTLFRDGVNQQNIRNSIAAYVRSLGDFNSKFDLNINGKENTLTTQEINGFNLFMGKAKCATCHFPPVFNGTVPPIFTETELELLGVPKDTINNVIDTDLGRYNVFNTPQRQHFFKTPTIRNISKTAPYMHNGVYTTLEQVMTFYNNGGGAGLKMDLEYQTLPSDSLQLSNREIKAVISFMKTLDDR</sequence>
<gene>
    <name evidence="9" type="ORF">JAO71_06280</name>
</gene>
<dbReference type="PROSITE" id="PS51007">
    <property type="entry name" value="CYTC"/>
    <property type="match status" value="2"/>
</dbReference>
<keyword evidence="10" id="KW-1185">Reference proteome</keyword>
<keyword evidence="4" id="KW-0732">Signal</keyword>
<dbReference type="InterPro" id="IPR004852">
    <property type="entry name" value="Di-haem_cyt_c_peroxidsae"/>
</dbReference>
<organism evidence="9 10">
    <name type="scientific">Olleya sediminilitoris</name>
    <dbReference type="NCBI Taxonomy" id="2795739"/>
    <lineage>
        <taxon>Bacteria</taxon>
        <taxon>Pseudomonadati</taxon>
        <taxon>Bacteroidota</taxon>
        <taxon>Flavobacteriia</taxon>
        <taxon>Flavobacteriales</taxon>
        <taxon>Flavobacteriaceae</taxon>
    </lineage>
</organism>
<evidence type="ECO:0000256" key="4">
    <source>
        <dbReference type="ARBA" id="ARBA00022729"/>
    </source>
</evidence>
<comment type="subcellular location">
    <subcellularLocation>
        <location evidence="1">Cell envelope</location>
    </subcellularLocation>
</comment>
<dbReference type="PANTHER" id="PTHR30600:SF10">
    <property type="entry name" value="BLL6722 PROTEIN"/>
    <property type="match status" value="1"/>
</dbReference>